<dbReference type="Gene3D" id="1.10.287.130">
    <property type="match status" value="1"/>
</dbReference>
<keyword evidence="9 17" id="KW-0418">Kinase</keyword>
<proteinExistence type="predicted"/>
<keyword evidence="11 14" id="KW-1133">Transmembrane helix</keyword>
<evidence type="ECO:0000256" key="9">
    <source>
        <dbReference type="ARBA" id="ARBA00022777"/>
    </source>
</evidence>
<dbReference type="PROSITE" id="PS50885">
    <property type="entry name" value="HAMP"/>
    <property type="match status" value="1"/>
</dbReference>
<dbReference type="SMART" id="SM00387">
    <property type="entry name" value="HATPase_c"/>
    <property type="match status" value="1"/>
</dbReference>
<evidence type="ECO:0000256" key="10">
    <source>
        <dbReference type="ARBA" id="ARBA00022840"/>
    </source>
</evidence>
<evidence type="ECO:0000259" key="16">
    <source>
        <dbReference type="PROSITE" id="PS50885"/>
    </source>
</evidence>
<evidence type="ECO:0000259" key="15">
    <source>
        <dbReference type="PROSITE" id="PS50109"/>
    </source>
</evidence>
<dbReference type="GO" id="GO:0005886">
    <property type="term" value="C:plasma membrane"/>
    <property type="evidence" value="ECO:0007669"/>
    <property type="project" value="UniProtKB-SubCell"/>
</dbReference>
<comment type="subcellular location">
    <subcellularLocation>
        <location evidence="2">Cell membrane</location>
        <topology evidence="2">Multi-pass membrane protein</topology>
    </subcellularLocation>
</comment>
<dbReference type="Pfam" id="PF02518">
    <property type="entry name" value="HATPase_c"/>
    <property type="match status" value="1"/>
</dbReference>
<dbReference type="EMBL" id="FUPS01000013">
    <property type="protein sequence ID" value="SJS94752.1"/>
    <property type="molecule type" value="Genomic_DNA"/>
</dbReference>
<name>A0A9X8RLC8_CLODI</name>
<keyword evidence="4" id="KW-1003">Cell membrane</keyword>
<feature type="domain" description="HAMP" evidence="16">
    <location>
        <begin position="103"/>
        <end position="155"/>
    </location>
</feature>
<evidence type="ECO:0000256" key="1">
    <source>
        <dbReference type="ARBA" id="ARBA00000085"/>
    </source>
</evidence>
<evidence type="ECO:0000256" key="7">
    <source>
        <dbReference type="ARBA" id="ARBA00022692"/>
    </source>
</evidence>
<evidence type="ECO:0000313" key="17">
    <source>
        <dbReference type="EMBL" id="HBH1542767.1"/>
    </source>
</evidence>
<keyword evidence="8" id="KW-0547">Nucleotide-binding</keyword>
<dbReference type="InterPro" id="IPR050398">
    <property type="entry name" value="HssS/ArlS-like"/>
</dbReference>
<evidence type="ECO:0000256" key="12">
    <source>
        <dbReference type="ARBA" id="ARBA00023012"/>
    </source>
</evidence>
<keyword evidence="10" id="KW-0067">ATP-binding</keyword>
<dbReference type="InterPro" id="IPR003660">
    <property type="entry name" value="HAMP_dom"/>
</dbReference>
<dbReference type="EMBL" id="DAEPXK010000023">
    <property type="protein sequence ID" value="HBH1542767.1"/>
    <property type="molecule type" value="Genomic_DNA"/>
</dbReference>
<dbReference type="AlphaFoldDB" id="A0A9X8RLC8"/>
<evidence type="ECO:0000256" key="14">
    <source>
        <dbReference type="SAM" id="Phobius"/>
    </source>
</evidence>
<dbReference type="InterPro" id="IPR036097">
    <property type="entry name" value="HisK_dim/P_sf"/>
</dbReference>
<accession>A0A9X8RLC8</accession>
<evidence type="ECO:0000256" key="13">
    <source>
        <dbReference type="ARBA" id="ARBA00023136"/>
    </source>
</evidence>
<dbReference type="SUPFAM" id="SSF55874">
    <property type="entry name" value="ATPase domain of HSP90 chaperone/DNA topoisomerase II/histidine kinase"/>
    <property type="match status" value="1"/>
</dbReference>
<keyword evidence="6 18" id="KW-0808">Transferase</keyword>
<evidence type="ECO:0000313" key="18">
    <source>
        <dbReference type="EMBL" id="SJS94752.1"/>
    </source>
</evidence>
<reference evidence="18 19" key="1">
    <citation type="submission" date="2017-02" db="EMBL/GenBank/DDBJ databases">
        <authorList>
            <consortium name="Pathogen Informatics"/>
        </authorList>
    </citation>
    <scope>NUCLEOTIDE SEQUENCE [LARGE SCALE GENOMIC DNA]</scope>
    <source>
        <strain evidence="18 19">VRECD0157</strain>
    </source>
</reference>
<dbReference type="SMART" id="SM00388">
    <property type="entry name" value="HisKA"/>
    <property type="match status" value="1"/>
</dbReference>
<dbReference type="Pfam" id="PF00672">
    <property type="entry name" value="HAMP"/>
    <property type="match status" value="1"/>
</dbReference>
<dbReference type="InterPro" id="IPR003661">
    <property type="entry name" value="HisK_dim/P_dom"/>
</dbReference>
<dbReference type="PANTHER" id="PTHR45528">
    <property type="entry name" value="SENSOR HISTIDINE KINASE CPXA"/>
    <property type="match status" value="1"/>
</dbReference>
<organism evidence="18 19">
    <name type="scientific">Clostridioides difficile</name>
    <name type="common">Peptoclostridium difficile</name>
    <dbReference type="NCBI Taxonomy" id="1496"/>
    <lineage>
        <taxon>Bacteria</taxon>
        <taxon>Bacillati</taxon>
        <taxon>Bacillota</taxon>
        <taxon>Clostridia</taxon>
        <taxon>Peptostreptococcales</taxon>
        <taxon>Peptostreptococcaceae</taxon>
        <taxon>Clostridioides</taxon>
    </lineage>
</organism>
<dbReference type="Gene3D" id="6.10.340.10">
    <property type="match status" value="1"/>
</dbReference>
<feature type="transmembrane region" description="Helical" evidence="14">
    <location>
        <begin position="12"/>
        <end position="35"/>
    </location>
</feature>
<keyword evidence="12" id="KW-0902">Two-component regulatory system</keyword>
<gene>
    <name evidence="18" type="primary">cpxA</name>
    <name evidence="17" type="ORF">KRM00_002259</name>
    <name evidence="18" type="ORF">SAMEA3375112_03259</name>
</gene>
<dbReference type="EC" id="2.7.13.3" evidence="3"/>
<dbReference type="Proteomes" id="UP000189137">
    <property type="component" value="Unassembled WGS sequence"/>
</dbReference>
<feature type="transmembrane region" description="Helical" evidence="14">
    <location>
        <begin position="76"/>
        <end position="96"/>
    </location>
</feature>
<comment type="caution">
    <text evidence="18">The sequence shown here is derived from an EMBL/GenBank/DDBJ whole genome shotgun (WGS) entry which is preliminary data.</text>
</comment>
<dbReference type="GO" id="GO:0005524">
    <property type="term" value="F:ATP binding"/>
    <property type="evidence" value="ECO:0007669"/>
    <property type="project" value="UniProtKB-KW"/>
</dbReference>
<keyword evidence="7 14" id="KW-0812">Transmembrane</keyword>
<dbReference type="SUPFAM" id="SSF47384">
    <property type="entry name" value="Homodimeric domain of signal transducing histidine kinase"/>
    <property type="match status" value="1"/>
</dbReference>
<reference evidence="17" key="2">
    <citation type="journal article" date="2018" name="Genome Biol.">
        <title>SKESA: strategic k-mer extension for scrupulous assemblies.</title>
        <authorList>
            <person name="Souvorov A."/>
            <person name="Agarwala R."/>
            <person name="Lipman D.J."/>
        </authorList>
    </citation>
    <scope>NUCLEOTIDE SEQUENCE</scope>
    <source>
        <strain evidence="17">HN1000</strain>
    </source>
</reference>
<dbReference type="InterPro" id="IPR005467">
    <property type="entry name" value="His_kinase_dom"/>
</dbReference>
<feature type="domain" description="Histidine kinase" evidence="15">
    <location>
        <begin position="170"/>
        <end position="386"/>
    </location>
</feature>
<dbReference type="GO" id="GO:0000155">
    <property type="term" value="F:phosphorelay sensor kinase activity"/>
    <property type="evidence" value="ECO:0007669"/>
    <property type="project" value="InterPro"/>
</dbReference>
<evidence type="ECO:0000256" key="8">
    <source>
        <dbReference type="ARBA" id="ARBA00022741"/>
    </source>
</evidence>
<keyword evidence="13 14" id="KW-0472">Membrane</keyword>
<dbReference type="RefSeq" id="WP_021364232.1">
    <property type="nucleotide sequence ID" value="NZ_AP031492.1"/>
</dbReference>
<protein>
    <recommendedName>
        <fullName evidence="3">histidine kinase</fullName>
        <ecNumber evidence="3">2.7.13.3</ecNumber>
    </recommendedName>
</protein>
<evidence type="ECO:0000256" key="2">
    <source>
        <dbReference type="ARBA" id="ARBA00004651"/>
    </source>
</evidence>
<dbReference type="CDD" id="cd06225">
    <property type="entry name" value="HAMP"/>
    <property type="match status" value="1"/>
</dbReference>
<evidence type="ECO:0000313" key="19">
    <source>
        <dbReference type="Proteomes" id="UP000189137"/>
    </source>
</evidence>
<dbReference type="Proteomes" id="UP000878956">
    <property type="component" value="Unassembled WGS sequence"/>
</dbReference>
<dbReference type="Gene3D" id="3.30.565.10">
    <property type="entry name" value="Histidine kinase-like ATPase, C-terminal domain"/>
    <property type="match status" value="1"/>
</dbReference>
<evidence type="ECO:0000256" key="11">
    <source>
        <dbReference type="ARBA" id="ARBA00022989"/>
    </source>
</evidence>
<dbReference type="InterPro" id="IPR036890">
    <property type="entry name" value="HATPase_C_sf"/>
</dbReference>
<comment type="catalytic activity">
    <reaction evidence="1">
        <text>ATP + protein L-histidine = ADP + protein N-phospho-L-histidine.</text>
        <dbReference type="EC" id="2.7.13.3"/>
    </reaction>
</comment>
<evidence type="ECO:0000256" key="5">
    <source>
        <dbReference type="ARBA" id="ARBA00022553"/>
    </source>
</evidence>
<evidence type="ECO:0000256" key="6">
    <source>
        <dbReference type="ARBA" id="ARBA00022679"/>
    </source>
</evidence>
<dbReference type="Pfam" id="PF00512">
    <property type="entry name" value="HisKA"/>
    <property type="match status" value="1"/>
</dbReference>
<dbReference type="PANTHER" id="PTHR45528:SF1">
    <property type="entry name" value="SENSOR HISTIDINE KINASE CPXA"/>
    <property type="match status" value="1"/>
</dbReference>
<evidence type="ECO:0000256" key="3">
    <source>
        <dbReference type="ARBA" id="ARBA00012438"/>
    </source>
</evidence>
<dbReference type="SUPFAM" id="SSF158472">
    <property type="entry name" value="HAMP domain-like"/>
    <property type="match status" value="1"/>
</dbReference>
<dbReference type="InterPro" id="IPR003594">
    <property type="entry name" value="HATPase_dom"/>
</dbReference>
<sequence length="386" mass="44257">MDKINNMSLKKAFFVLTLSSLIIASTLTTFSYILLNNLYNSIQDKYLKTPINTGFITIVQNNVNQFSDYDKTLLNIINILQLVLPLIFFIGLLLLADIIFYKVKLKTPIEILNKGAMEISNNNLDFCLEYNNNDELGNLCNAFEKMRSELNKNNIKMWTMINDRKQLNAAFSHDLRNPLTVLKGYSNYLTKYIPTGKLSDEKILSTTQLMSEHINRIEYYVENMSNAQRLEDLVVSKSMSNINKFIENLDENISIIAKQEGKSFTLKSQINNINLFFDENIILRVVENIISNAFRYARNNVSILIYLEQELLTFVIEDDGIGFSKESLKLALRPFYRDKTLNDSNAHFGMGLYISKILCEKHGGSISIENNSTNSAKITAKFSTRN</sequence>
<reference evidence="17" key="3">
    <citation type="submission" date="2021-06" db="EMBL/GenBank/DDBJ databases">
        <authorList>
            <consortium name="NCBI Pathogen Detection Project"/>
        </authorList>
    </citation>
    <scope>NUCLEOTIDE SEQUENCE</scope>
    <source>
        <strain evidence="17">HN1000</strain>
    </source>
</reference>
<dbReference type="CDD" id="cd00082">
    <property type="entry name" value="HisKA"/>
    <property type="match status" value="1"/>
</dbReference>
<dbReference type="PROSITE" id="PS50109">
    <property type="entry name" value="HIS_KIN"/>
    <property type="match status" value="1"/>
</dbReference>
<evidence type="ECO:0000256" key="4">
    <source>
        <dbReference type="ARBA" id="ARBA00022475"/>
    </source>
</evidence>
<keyword evidence="5" id="KW-0597">Phosphoprotein</keyword>